<name>A0A830G2Q3_9EURY</name>
<accession>A0A830G2Q3</accession>
<feature type="compositionally biased region" description="Basic and acidic residues" evidence="1">
    <location>
        <begin position="34"/>
        <end position="43"/>
    </location>
</feature>
<dbReference type="AlphaFoldDB" id="A0A830G2Q3"/>
<proteinExistence type="predicted"/>
<reference evidence="2" key="2">
    <citation type="submission" date="2020-09" db="EMBL/GenBank/DDBJ databases">
        <authorList>
            <person name="Sun Q."/>
            <person name="Ohkuma M."/>
        </authorList>
    </citation>
    <scope>NUCLEOTIDE SEQUENCE</scope>
    <source>
        <strain evidence="2">JCM 16108</strain>
    </source>
</reference>
<sequence length="60" mass="6569">MVYAAPGPTLNYEDGIHPRMSGTTSGTSENEGESGSRSRERPSFEGQPVFKGDFEEDEDE</sequence>
<keyword evidence="3" id="KW-1185">Reference proteome</keyword>
<feature type="region of interest" description="Disordered" evidence="1">
    <location>
        <begin position="1"/>
        <end position="60"/>
    </location>
</feature>
<feature type="compositionally biased region" description="Low complexity" evidence="1">
    <location>
        <begin position="21"/>
        <end position="33"/>
    </location>
</feature>
<organism evidence="2 3">
    <name type="scientific">Halarchaeum rubridurum</name>
    <dbReference type="NCBI Taxonomy" id="489911"/>
    <lineage>
        <taxon>Archaea</taxon>
        <taxon>Methanobacteriati</taxon>
        <taxon>Methanobacteriota</taxon>
        <taxon>Stenosarchaea group</taxon>
        <taxon>Halobacteria</taxon>
        <taxon>Halobacteriales</taxon>
        <taxon>Halobacteriaceae</taxon>
    </lineage>
</organism>
<reference evidence="2" key="1">
    <citation type="journal article" date="2014" name="Int. J. Syst. Evol. Microbiol.">
        <title>Complete genome sequence of Corynebacterium casei LMG S-19264T (=DSM 44701T), isolated from a smear-ripened cheese.</title>
        <authorList>
            <consortium name="US DOE Joint Genome Institute (JGI-PGF)"/>
            <person name="Walter F."/>
            <person name="Albersmeier A."/>
            <person name="Kalinowski J."/>
            <person name="Ruckert C."/>
        </authorList>
    </citation>
    <scope>NUCLEOTIDE SEQUENCE</scope>
    <source>
        <strain evidence="2">JCM 16108</strain>
    </source>
</reference>
<protein>
    <submittedName>
        <fullName evidence="2">Uncharacterized protein</fullName>
    </submittedName>
</protein>
<comment type="caution">
    <text evidence="2">The sequence shown here is derived from an EMBL/GenBank/DDBJ whole genome shotgun (WGS) entry which is preliminary data.</text>
</comment>
<dbReference type="Proteomes" id="UP000614609">
    <property type="component" value="Unassembled WGS sequence"/>
</dbReference>
<gene>
    <name evidence="2" type="ORF">GCM10009017_22830</name>
</gene>
<evidence type="ECO:0000256" key="1">
    <source>
        <dbReference type="SAM" id="MobiDB-lite"/>
    </source>
</evidence>
<evidence type="ECO:0000313" key="3">
    <source>
        <dbReference type="Proteomes" id="UP000614609"/>
    </source>
</evidence>
<dbReference type="EMBL" id="BMOO01000005">
    <property type="protein sequence ID" value="GGM72326.1"/>
    <property type="molecule type" value="Genomic_DNA"/>
</dbReference>
<evidence type="ECO:0000313" key="2">
    <source>
        <dbReference type="EMBL" id="GGM72326.1"/>
    </source>
</evidence>